<dbReference type="InterPro" id="IPR023042">
    <property type="entry name" value="Peptidase_M17_leu_NH2_pept"/>
</dbReference>
<comment type="catalytic activity">
    <reaction evidence="2 8">
        <text>Release of an N-terminal amino acid, preferentially leucine, but not glutamic or aspartic acids.</text>
        <dbReference type="EC" id="3.4.11.10"/>
    </reaction>
</comment>
<evidence type="ECO:0000256" key="5">
    <source>
        <dbReference type="ARBA" id="ARBA00022670"/>
    </source>
</evidence>
<comment type="cofactor">
    <cofactor evidence="8">
        <name>Mn(2+)</name>
        <dbReference type="ChEBI" id="CHEBI:29035"/>
    </cofactor>
    <text evidence="8">Binds 2 manganese ions per subunit.</text>
</comment>
<evidence type="ECO:0000256" key="2">
    <source>
        <dbReference type="ARBA" id="ARBA00000967"/>
    </source>
</evidence>
<feature type="binding site" evidence="8">
    <location>
        <position position="265"/>
    </location>
    <ligand>
        <name>Mn(2+)</name>
        <dbReference type="ChEBI" id="CHEBI:29035"/>
        <label>2</label>
    </ligand>
</feature>
<evidence type="ECO:0000313" key="11">
    <source>
        <dbReference type="Proteomes" id="UP000277094"/>
    </source>
</evidence>
<gene>
    <name evidence="8" type="primary">pepA</name>
    <name evidence="10" type="ORF">EFL95_08320</name>
</gene>
<reference evidence="10 11" key="1">
    <citation type="submission" date="2018-11" db="EMBL/GenBank/DDBJ databases">
        <authorList>
            <person name="Li F."/>
        </authorList>
    </citation>
    <scope>NUCLEOTIDE SEQUENCE [LARGE SCALE GENOMIC DNA]</scope>
    <source>
        <strain evidence="10 11">KIS18-7</strain>
    </source>
</reference>
<dbReference type="HAMAP" id="MF_00181">
    <property type="entry name" value="Cytosol_peptidase_M17"/>
    <property type="match status" value="1"/>
</dbReference>
<feature type="binding site" evidence="8">
    <location>
        <position position="344"/>
    </location>
    <ligand>
        <name>Mn(2+)</name>
        <dbReference type="ChEBI" id="CHEBI:29035"/>
        <label>1</label>
    </ligand>
</feature>
<dbReference type="RefSeq" id="WP_123233540.1">
    <property type="nucleotide sequence ID" value="NZ_RJSG01000002.1"/>
</dbReference>
<dbReference type="EC" id="3.4.11.10" evidence="8"/>
<dbReference type="EMBL" id="RJSG01000002">
    <property type="protein sequence ID" value="RNL79038.1"/>
    <property type="molecule type" value="Genomic_DNA"/>
</dbReference>
<dbReference type="GO" id="GO:0030145">
    <property type="term" value="F:manganese ion binding"/>
    <property type="evidence" value="ECO:0007669"/>
    <property type="project" value="UniProtKB-UniRule"/>
</dbReference>
<evidence type="ECO:0000256" key="8">
    <source>
        <dbReference type="HAMAP-Rule" id="MF_00181"/>
    </source>
</evidence>
<comment type="function">
    <text evidence="7 8">Presumably involved in the processing and regular turnover of intracellular proteins. Catalyzes the removal of unsubstituted N-terminal amino acids from various peptides.</text>
</comment>
<dbReference type="PANTHER" id="PTHR11963">
    <property type="entry name" value="LEUCINE AMINOPEPTIDASE-RELATED"/>
    <property type="match status" value="1"/>
</dbReference>
<comment type="subcellular location">
    <subcellularLocation>
        <location evidence="8">Cytoplasm</location>
    </subcellularLocation>
</comment>
<evidence type="ECO:0000256" key="6">
    <source>
        <dbReference type="ARBA" id="ARBA00022801"/>
    </source>
</evidence>
<keyword evidence="4 8" id="KW-0031">Aminopeptidase</keyword>
<comment type="caution">
    <text evidence="10">The sequence shown here is derived from an EMBL/GenBank/DDBJ whole genome shotgun (WGS) entry which is preliminary data.</text>
</comment>
<dbReference type="SUPFAM" id="SSF53187">
    <property type="entry name" value="Zn-dependent exopeptidases"/>
    <property type="match status" value="1"/>
</dbReference>
<dbReference type="EC" id="3.4.11.1" evidence="8"/>
<accession>A0A3N0DTS9</accession>
<evidence type="ECO:0000256" key="4">
    <source>
        <dbReference type="ARBA" id="ARBA00022438"/>
    </source>
</evidence>
<dbReference type="Gene3D" id="3.40.220.10">
    <property type="entry name" value="Leucine Aminopeptidase, subunit E, domain 1"/>
    <property type="match status" value="1"/>
</dbReference>
<feature type="binding site" evidence="8">
    <location>
        <position position="265"/>
    </location>
    <ligand>
        <name>Mn(2+)</name>
        <dbReference type="ChEBI" id="CHEBI:29035"/>
        <label>1</label>
    </ligand>
</feature>
<evidence type="ECO:0000256" key="7">
    <source>
        <dbReference type="ARBA" id="ARBA00049972"/>
    </source>
</evidence>
<dbReference type="Proteomes" id="UP000277094">
    <property type="component" value="Unassembled WGS sequence"/>
</dbReference>
<protein>
    <recommendedName>
        <fullName evidence="8">Probable cytosol aminopeptidase</fullName>
        <ecNumber evidence="8">3.4.11.1</ecNumber>
    </recommendedName>
    <alternativeName>
        <fullName evidence="8">Leucine aminopeptidase</fullName>
        <shortName evidence="8">LAP</shortName>
        <ecNumber evidence="8">3.4.11.10</ecNumber>
    </alternativeName>
    <alternativeName>
        <fullName evidence="8">Leucyl aminopeptidase</fullName>
    </alternativeName>
</protein>
<feature type="binding site" evidence="8">
    <location>
        <position position="283"/>
    </location>
    <ligand>
        <name>Mn(2+)</name>
        <dbReference type="ChEBI" id="CHEBI:29035"/>
        <label>2</label>
    </ligand>
</feature>
<sequence length="494" mass="51494">MTTYTVRKGSAEKVRTDLVVIGVAVGKAGALVPCPGGEPVAQAYGRSFAPMLASLGFSGGFGEIARIPTNKTLNAAQLLVVGLGDRNALTTEKVRRAAGTAARSVGNAASVALALPAEDGAHVRAVVEGFAAGLYRFEEFKSKPRRGSLADVLVLTDAARRAEVVDALDAAVTLVEATDQVRDWVNTPPNALVPSTFAAQIERWVKGSGLAYELVTTAQLKRQGCGGILGVGLGSTEPPCLVKLTWTPPDARGSVALVGKGVTYDSGGLTIKPGGSMASMKFDMAGAAAVTAAMRTIATRKIPVAVSAYLPLVENMISGSAMRPGDVLTTLSGKTVEVTNTDAEGRLILADALTMAARTKPDAIFEISTLTGPCVVALGDRIAGLFGDDTTVAEVQRAAETTGELFWHLPIRDLQRKNVQTSSKVADVLQHDWVRWGSAIYAAAFLEQFVEDVPWAHFDIAGPAWNSGGPWGHVPTGATGFGVSTLVELVSSRA</sequence>
<dbReference type="GO" id="GO:0006508">
    <property type="term" value="P:proteolysis"/>
    <property type="evidence" value="ECO:0007669"/>
    <property type="project" value="UniProtKB-KW"/>
</dbReference>
<evidence type="ECO:0000259" key="9">
    <source>
        <dbReference type="PROSITE" id="PS00631"/>
    </source>
</evidence>
<dbReference type="InterPro" id="IPR011356">
    <property type="entry name" value="Leucine_aapep/pepB"/>
</dbReference>
<keyword evidence="5 8" id="KW-0645">Protease</keyword>
<keyword evidence="11" id="KW-1185">Reference proteome</keyword>
<feature type="domain" description="Cytosol aminopeptidase" evidence="9">
    <location>
        <begin position="340"/>
        <end position="347"/>
    </location>
</feature>
<dbReference type="Gene3D" id="3.40.630.10">
    <property type="entry name" value="Zn peptidases"/>
    <property type="match status" value="1"/>
</dbReference>
<feature type="binding site" evidence="8">
    <location>
        <position position="342"/>
    </location>
    <ligand>
        <name>Mn(2+)</name>
        <dbReference type="ChEBI" id="CHEBI:29035"/>
        <label>1</label>
    </ligand>
</feature>
<name>A0A3N0DTS9_9ACTN</name>
<dbReference type="PROSITE" id="PS00631">
    <property type="entry name" value="CYTOSOL_AP"/>
    <property type="match status" value="1"/>
</dbReference>
<dbReference type="GO" id="GO:0070006">
    <property type="term" value="F:metalloaminopeptidase activity"/>
    <property type="evidence" value="ECO:0007669"/>
    <property type="project" value="InterPro"/>
</dbReference>
<feature type="binding site" evidence="8">
    <location>
        <position position="260"/>
    </location>
    <ligand>
        <name>Mn(2+)</name>
        <dbReference type="ChEBI" id="CHEBI:29035"/>
        <label>2</label>
    </ligand>
</feature>
<dbReference type="AlphaFoldDB" id="A0A3N0DTS9"/>
<comment type="similarity">
    <text evidence="3 8">Belongs to the peptidase M17 family.</text>
</comment>
<evidence type="ECO:0000313" key="10">
    <source>
        <dbReference type="EMBL" id="RNL79038.1"/>
    </source>
</evidence>
<dbReference type="InterPro" id="IPR043472">
    <property type="entry name" value="Macro_dom-like"/>
</dbReference>
<keyword evidence="8" id="KW-0464">Manganese</keyword>
<feature type="binding site" evidence="8">
    <location>
        <position position="344"/>
    </location>
    <ligand>
        <name>Mn(2+)</name>
        <dbReference type="ChEBI" id="CHEBI:29035"/>
        <label>2</label>
    </ligand>
</feature>
<dbReference type="CDD" id="cd00433">
    <property type="entry name" value="Peptidase_M17"/>
    <property type="match status" value="1"/>
</dbReference>
<dbReference type="PRINTS" id="PR00481">
    <property type="entry name" value="LAMNOPPTDASE"/>
</dbReference>
<dbReference type="NCBIfam" id="NF002073">
    <property type="entry name" value="PRK00913.1-2"/>
    <property type="match status" value="1"/>
</dbReference>
<dbReference type="GO" id="GO:0005737">
    <property type="term" value="C:cytoplasm"/>
    <property type="evidence" value="ECO:0007669"/>
    <property type="project" value="UniProtKB-SubCell"/>
</dbReference>
<feature type="active site" evidence="8">
    <location>
        <position position="272"/>
    </location>
</feature>
<evidence type="ECO:0000256" key="3">
    <source>
        <dbReference type="ARBA" id="ARBA00009528"/>
    </source>
</evidence>
<organism evidence="10 11">
    <name type="scientific">Nocardioides marmorisolisilvae</name>
    <dbReference type="NCBI Taxonomy" id="1542737"/>
    <lineage>
        <taxon>Bacteria</taxon>
        <taxon>Bacillati</taxon>
        <taxon>Actinomycetota</taxon>
        <taxon>Actinomycetes</taxon>
        <taxon>Propionibacteriales</taxon>
        <taxon>Nocardioidaceae</taxon>
        <taxon>Nocardioides</taxon>
    </lineage>
</organism>
<dbReference type="Pfam" id="PF00883">
    <property type="entry name" value="Peptidase_M17"/>
    <property type="match status" value="1"/>
</dbReference>
<feature type="active site" evidence="8">
    <location>
        <position position="346"/>
    </location>
</feature>
<keyword evidence="8" id="KW-0963">Cytoplasm</keyword>
<dbReference type="Pfam" id="PF02789">
    <property type="entry name" value="Peptidase_M17_N"/>
    <property type="match status" value="1"/>
</dbReference>
<dbReference type="PANTHER" id="PTHR11963:SF23">
    <property type="entry name" value="CYTOSOL AMINOPEPTIDASE"/>
    <property type="match status" value="1"/>
</dbReference>
<keyword evidence="6 8" id="KW-0378">Hydrolase</keyword>
<keyword evidence="8" id="KW-0479">Metal-binding</keyword>
<dbReference type="SUPFAM" id="SSF52949">
    <property type="entry name" value="Macro domain-like"/>
    <property type="match status" value="1"/>
</dbReference>
<evidence type="ECO:0000256" key="1">
    <source>
        <dbReference type="ARBA" id="ARBA00000135"/>
    </source>
</evidence>
<dbReference type="OrthoDB" id="9809354at2"/>
<proteinExistence type="inferred from homology"/>
<comment type="catalytic activity">
    <reaction evidence="1 8">
        <text>Release of an N-terminal amino acid, Xaa-|-Yaa-, in which Xaa is preferably Leu, but may be other amino acids including Pro although not Arg or Lys, and Yaa may be Pro. Amino acid amides and methyl esters are also readily hydrolyzed, but rates on arylamides are exceedingly low.</text>
        <dbReference type="EC" id="3.4.11.1"/>
    </reaction>
</comment>
<dbReference type="InterPro" id="IPR008283">
    <property type="entry name" value="Peptidase_M17_N"/>
</dbReference>
<dbReference type="InterPro" id="IPR000819">
    <property type="entry name" value="Peptidase_M17_C"/>
</dbReference>